<evidence type="ECO:0000256" key="9">
    <source>
        <dbReference type="RuleBase" id="RU366031"/>
    </source>
</evidence>
<dbReference type="GO" id="GO:0006780">
    <property type="term" value="P:uroporphyrinogen III biosynthetic process"/>
    <property type="evidence" value="ECO:0007669"/>
    <property type="project" value="UniProtKB-UniRule"/>
</dbReference>
<dbReference type="PANTHER" id="PTHR38042">
    <property type="entry name" value="UROPORPHYRINOGEN-III SYNTHASE, CHLOROPLASTIC"/>
    <property type="match status" value="1"/>
</dbReference>
<dbReference type="Pfam" id="PF02602">
    <property type="entry name" value="HEM4"/>
    <property type="match status" value="1"/>
</dbReference>
<evidence type="ECO:0000256" key="1">
    <source>
        <dbReference type="ARBA" id="ARBA00004772"/>
    </source>
</evidence>
<comment type="caution">
    <text evidence="11">The sequence shown here is derived from an EMBL/GenBank/DDBJ whole genome shotgun (WGS) entry which is preliminary data.</text>
</comment>
<keyword evidence="12" id="KW-1185">Reference proteome</keyword>
<comment type="catalytic activity">
    <reaction evidence="8 9">
        <text>hydroxymethylbilane = uroporphyrinogen III + H2O</text>
        <dbReference type="Rhea" id="RHEA:18965"/>
        <dbReference type="ChEBI" id="CHEBI:15377"/>
        <dbReference type="ChEBI" id="CHEBI:57308"/>
        <dbReference type="ChEBI" id="CHEBI:57845"/>
        <dbReference type="EC" id="4.2.1.75"/>
    </reaction>
</comment>
<dbReference type="InterPro" id="IPR036108">
    <property type="entry name" value="4pyrrol_syn_uPrphyn_synt_sf"/>
</dbReference>
<dbReference type="InterPro" id="IPR003754">
    <property type="entry name" value="4pyrrol_synth_uPrphyn_synth"/>
</dbReference>
<feature type="domain" description="Tetrapyrrole biosynthesis uroporphyrinogen III synthase" evidence="10">
    <location>
        <begin position="25"/>
        <end position="222"/>
    </location>
</feature>
<proteinExistence type="inferred from homology"/>
<reference evidence="11 12" key="1">
    <citation type="submission" date="2018-10" db="EMBL/GenBank/DDBJ databases">
        <title>Genomic Encyclopedia of Archaeal and Bacterial Type Strains, Phase II (KMG-II): from individual species to whole genera.</title>
        <authorList>
            <person name="Goeker M."/>
        </authorList>
    </citation>
    <scope>NUCLEOTIDE SEQUENCE [LARGE SCALE GENOMIC DNA]</scope>
    <source>
        <strain evidence="11 12">VM1</strain>
    </source>
</reference>
<evidence type="ECO:0000256" key="6">
    <source>
        <dbReference type="ARBA" id="ARBA00037589"/>
    </source>
</evidence>
<evidence type="ECO:0000256" key="3">
    <source>
        <dbReference type="ARBA" id="ARBA00013109"/>
    </source>
</evidence>
<dbReference type="GO" id="GO:0004852">
    <property type="term" value="F:uroporphyrinogen-III synthase activity"/>
    <property type="evidence" value="ECO:0007669"/>
    <property type="project" value="UniProtKB-UniRule"/>
</dbReference>
<name>A0A3M0BRU9_9AQUI</name>
<evidence type="ECO:0000256" key="5">
    <source>
        <dbReference type="ARBA" id="ARBA00023244"/>
    </source>
</evidence>
<dbReference type="InterPro" id="IPR039793">
    <property type="entry name" value="UROS/Hem4"/>
</dbReference>
<comment type="pathway">
    <text evidence="1 9">Porphyrin-containing compound metabolism; protoporphyrin-IX biosynthesis; coproporphyrinogen-III from 5-aminolevulinate: step 3/4.</text>
</comment>
<dbReference type="OrthoDB" id="9815856at2"/>
<dbReference type="UniPathway" id="UPA00251">
    <property type="reaction ID" value="UER00320"/>
</dbReference>
<protein>
    <recommendedName>
        <fullName evidence="7 9">Uroporphyrinogen-III synthase</fullName>
        <ecNumber evidence="3 9">4.2.1.75</ecNumber>
    </recommendedName>
</protein>
<accession>A0A3M0BRU9</accession>
<dbReference type="Gene3D" id="3.40.50.10090">
    <property type="match status" value="2"/>
</dbReference>
<evidence type="ECO:0000256" key="8">
    <source>
        <dbReference type="ARBA" id="ARBA00048617"/>
    </source>
</evidence>
<dbReference type="Proteomes" id="UP000280842">
    <property type="component" value="Unassembled WGS sequence"/>
</dbReference>
<keyword evidence="4 9" id="KW-0456">Lyase</keyword>
<comment type="function">
    <text evidence="6 9">Catalyzes cyclization of the linear tetrapyrrole, hydroxymethylbilane, to the macrocyclic uroporphyrinogen III.</text>
</comment>
<dbReference type="EMBL" id="REFO01000011">
    <property type="protein sequence ID" value="RMA97225.1"/>
    <property type="molecule type" value="Genomic_DNA"/>
</dbReference>
<dbReference type="GO" id="GO:0006782">
    <property type="term" value="P:protoporphyrinogen IX biosynthetic process"/>
    <property type="evidence" value="ECO:0007669"/>
    <property type="project" value="UniProtKB-UniRule"/>
</dbReference>
<evidence type="ECO:0000313" key="11">
    <source>
        <dbReference type="EMBL" id="RMA97225.1"/>
    </source>
</evidence>
<evidence type="ECO:0000256" key="7">
    <source>
        <dbReference type="ARBA" id="ARBA00040167"/>
    </source>
</evidence>
<gene>
    <name evidence="11" type="ORF">CLV39_0882</name>
</gene>
<dbReference type="EC" id="4.2.1.75" evidence="3 9"/>
<evidence type="ECO:0000256" key="4">
    <source>
        <dbReference type="ARBA" id="ARBA00023239"/>
    </source>
</evidence>
<evidence type="ECO:0000259" key="10">
    <source>
        <dbReference type="Pfam" id="PF02602"/>
    </source>
</evidence>
<dbReference type="AlphaFoldDB" id="A0A3M0BRU9"/>
<sequence length="225" mass="26009">MKTLLITREDKLNKSIENLAKSKYVNLIYFPLIKTIPLDFDYINLPTIDGIIFSSKKAVDYFLKKQDLPKDILILAVGNKTGEYLKNLGFNNIIIPEKNSAEGIKEIIEKKFKDKKFIHITTKKGRPINLPNIKRVFVYDTKLNIPENKYEIYNLLKSGNIDYILFSSPSTFLSFKNLFKDFKDLLKNTKIISIGNTTKKEIEKEGLKVDIIPTKPSFEEIIKLL</sequence>
<evidence type="ECO:0000313" key="12">
    <source>
        <dbReference type="Proteomes" id="UP000280842"/>
    </source>
</evidence>
<dbReference type="CDD" id="cd06578">
    <property type="entry name" value="HemD"/>
    <property type="match status" value="1"/>
</dbReference>
<dbReference type="SUPFAM" id="SSF69618">
    <property type="entry name" value="HemD-like"/>
    <property type="match status" value="1"/>
</dbReference>
<comment type="similarity">
    <text evidence="2 9">Belongs to the uroporphyrinogen-III synthase family.</text>
</comment>
<dbReference type="PANTHER" id="PTHR38042:SF1">
    <property type="entry name" value="UROPORPHYRINOGEN-III SYNTHASE, CHLOROPLASTIC"/>
    <property type="match status" value="1"/>
</dbReference>
<dbReference type="RefSeq" id="WP_121923010.1">
    <property type="nucleotide sequence ID" value="NZ_REFO01000011.1"/>
</dbReference>
<evidence type="ECO:0000256" key="2">
    <source>
        <dbReference type="ARBA" id="ARBA00008133"/>
    </source>
</evidence>
<keyword evidence="5 9" id="KW-0627">Porphyrin biosynthesis</keyword>
<organism evidence="11 12">
    <name type="scientific">Hydrogenothermus marinus</name>
    <dbReference type="NCBI Taxonomy" id="133270"/>
    <lineage>
        <taxon>Bacteria</taxon>
        <taxon>Pseudomonadati</taxon>
        <taxon>Aquificota</taxon>
        <taxon>Aquificia</taxon>
        <taxon>Aquificales</taxon>
        <taxon>Hydrogenothermaceae</taxon>
        <taxon>Hydrogenothermus</taxon>
    </lineage>
</organism>